<evidence type="ECO:0000256" key="1">
    <source>
        <dbReference type="SAM" id="Phobius"/>
    </source>
</evidence>
<reference evidence="2 3" key="1">
    <citation type="journal article" date="2014" name="PLoS Genet.">
        <title>Phylogenetically driven sequencing of extremely halophilic archaea reveals strategies for static and dynamic osmo-response.</title>
        <authorList>
            <person name="Becker E.A."/>
            <person name="Seitzer P.M."/>
            <person name="Tritt A."/>
            <person name="Larsen D."/>
            <person name="Krusor M."/>
            <person name="Yao A.I."/>
            <person name="Wu D."/>
            <person name="Madern D."/>
            <person name="Eisen J.A."/>
            <person name="Darling A.E."/>
            <person name="Facciotti M.T."/>
        </authorList>
    </citation>
    <scope>NUCLEOTIDE SEQUENCE [LARGE SCALE GENOMIC DNA]</scope>
    <source>
        <strain evidence="2 3">DSM 10524</strain>
    </source>
</reference>
<keyword evidence="1" id="KW-0812">Transmembrane</keyword>
<dbReference type="STRING" id="1227497.C491_11843"/>
<comment type="caution">
    <text evidence="2">The sequence shown here is derived from an EMBL/GenBank/DDBJ whole genome shotgun (WGS) entry which is preliminary data.</text>
</comment>
<evidence type="ECO:0000313" key="3">
    <source>
        <dbReference type="Proteomes" id="UP000011688"/>
    </source>
</evidence>
<keyword evidence="1" id="KW-1133">Transmembrane helix</keyword>
<keyword evidence="3" id="KW-1185">Reference proteome</keyword>
<feature type="transmembrane region" description="Helical" evidence="1">
    <location>
        <begin position="40"/>
        <end position="60"/>
    </location>
</feature>
<dbReference type="OrthoDB" id="247873at2157"/>
<protein>
    <submittedName>
        <fullName evidence="2">Uncharacterized protein</fullName>
    </submittedName>
</protein>
<gene>
    <name evidence="2" type="ORF">C491_11843</name>
</gene>
<sequence>MNEYREFALRALFGPATVVAFCLLFVPLTLGVLDTRLMTPFAAPGYALLLAMTVVGSYVLPQYGLWIYWIPFTVVCYGIAAVVGGLYYGIGRFRDSSGSASTP</sequence>
<keyword evidence="1" id="KW-0472">Membrane</keyword>
<dbReference type="RefSeq" id="WP_005556432.1">
    <property type="nucleotide sequence ID" value="NZ_AOIB01000025.1"/>
</dbReference>
<dbReference type="AlphaFoldDB" id="L9X6F5"/>
<name>L9X6F5_9EURY</name>
<feature type="transmembrane region" description="Helical" evidence="1">
    <location>
        <begin position="66"/>
        <end position="90"/>
    </location>
</feature>
<dbReference type="EMBL" id="AOIB01000025">
    <property type="protein sequence ID" value="ELY57192.1"/>
    <property type="molecule type" value="Genomic_DNA"/>
</dbReference>
<proteinExistence type="predicted"/>
<organism evidence="2 3">
    <name type="scientific">Natronococcus amylolyticus DSM 10524</name>
    <dbReference type="NCBI Taxonomy" id="1227497"/>
    <lineage>
        <taxon>Archaea</taxon>
        <taxon>Methanobacteriati</taxon>
        <taxon>Methanobacteriota</taxon>
        <taxon>Stenosarchaea group</taxon>
        <taxon>Halobacteria</taxon>
        <taxon>Halobacteriales</taxon>
        <taxon>Natrialbaceae</taxon>
        <taxon>Natronococcus</taxon>
    </lineage>
</organism>
<dbReference type="eggNOG" id="arCOG11840">
    <property type="taxonomic scope" value="Archaea"/>
</dbReference>
<accession>L9X6F5</accession>
<feature type="transmembrane region" description="Helical" evidence="1">
    <location>
        <begin position="12"/>
        <end position="33"/>
    </location>
</feature>
<evidence type="ECO:0000313" key="2">
    <source>
        <dbReference type="EMBL" id="ELY57192.1"/>
    </source>
</evidence>
<dbReference type="Proteomes" id="UP000011688">
    <property type="component" value="Unassembled WGS sequence"/>
</dbReference>